<reference evidence="11 12" key="1">
    <citation type="submission" date="2020-03" db="EMBL/GenBank/DDBJ databases">
        <authorList>
            <person name="Picone N."/>
        </authorList>
    </citation>
    <scope>NUCLEOTIDE SEQUENCE [LARGE SCALE GENOMIC DNA]</scope>
    <source>
        <strain evidence="11">NSCAC1</strain>
    </source>
</reference>
<dbReference type="InterPro" id="IPR003754">
    <property type="entry name" value="4pyrrol_synth_uPrphyn_synth"/>
</dbReference>
<dbReference type="GO" id="GO:0006782">
    <property type="term" value="P:protoporphyrinogen IX biosynthetic process"/>
    <property type="evidence" value="ECO:0007669"/>
    <property type="project" value="UniProtKB-UniRule"/>
</dbReference>
<evidence type="ECO:0000256" key="6">
    <source>
        <dbReference type="ARBA" id="ARBA00037589"/>
    </source>
</evidence>
<keyword evidence="4 9" id="KW-0456">Lyase</keyword>
<dbReference type="EMBL" id="LR778175">
    <property type="protein sequence ID" value="CAB1277610.1"/>
    <property type="molecule type" value="Genomic_DNA"/>
</dbReference>
<organism evidence="11 12">
    <name type="scientific">Candidatus Nitrosacidococcus tergens</name>
    <dbReference type="NCBI Taxonomy" id="553981"/>
    <lineage>
        <taxon>Bacteria</taxon>
        <taxon>Pseudomonadati</taxon>
        <taxon>Pseudomonadota</taxon>
        <taxon>Gammaproteobacteria</taxon>
        <taxon>Chromatiales</taxon>
        <taxon>Chromatiaceae</taxon>
        <taxon>Candidatus Nitrosacidococcus</taxon>
    </lineage>
</organism>
<sequence length="260" mass="28806">MVASSDQRLAGQRILVTRPMGQAENLCRLIEKEGGCSLHFPMIRIIKSESYPEVNEIIQSLDTFHWAIFVSVNAVKYGIPLILEQRNFPKNLKIAVVGRGTAKTLAAFNLFISLCPSTGYNSEALLAMDEFQDMVGKKIIIFRGNGGRNLLAKTLADRGAQVSFGEVYRRCLPLPTVLKTLHQTLISNPADIIVTTSQEILENLCTVVATSLLEKLYTTPLVVIGIRQAQRAKELGFTKIYPVDKPEDNALITAMIRCRA</sequence>
<dbReference type="Gene3D" id="3.40.50.10090">
    <property type="match status" value="2"/>
</dbReference>
<evidence type="ECO:0000256" key="5">
    <source>
        <dbReference type="ARBA" id="ARBA00023244"/>
    </source>
</evidence>
<evidence type="ECO:0000256" key="4">
    <source>
        <dbReference type="ARBA" id="ARBA00023239"/>
    </source>
</evidence>
<comment type="pathway">
    <text evidence="1 9">Porphyrin-containing compound metabolism; protoporphyrin-IX biosynthesis; coproporphyrinogen-III from 5-aminolevulinate: step 3/4.</text>
</comment>
<dbReference type="UniPathway" id="UPA00251">
    <property type="reaction ID" value="UER00320"/>
</dbReference>
<evidence type="ECO:0000256" key="3">
    <source>
        <dbReference type="ARBA" id="ARBA00013109"/>
    </source>
</evidence>
<dbReference type="RefSeq" id="WP_197744392.1">
    <property type="nucleotide sequence ID" value="NZ_LR778175.1"/>
</dbReference>
<evidence type="ECO:0000256" key="8">
    <source>
        <dbReference type="ARBA" id="ARBA00048617"/>
    </source>
</evidence>
<evidence type="ECO:0000256" key="7">
    <source>
        <dbReference type="ARBA" id="ARBA00040167"/>
    </source>
</evidence>
<accession>A0A7G1QCA8</accession>
<dbReference type="AlphaFoldDB" id="A0A7G1QCA8"/>
<comment type="catalytic activity">
    <reaction evidence="8 9">
        <text>hydroxymethylbilane = uroporphyrinogen III + H2O</text>
        <dbReference type="Rhea" id="RHEA:18965"/>
        <dbReference type="ChEBI" id="CHEBI:15377"/>
        <dbReference type="ChEBI" id="CHEBI:57308"/>
        <dbReference type="ChEBI" id="CHEBI:57845"/>
        <dbReference type="EC" id="4.2.1.75"/>
    </reaction>
</comment>
<proteinExistence type="inferred from homology"/>
<dbReference type="Pfam" id="PF02602">
    <property type="entry name" value="HEM4"/>
    <property type="match status" value="1"/>
</dbReference>
<gene>
    <name evidence="11" type="ORF">NSCAC_1754</name>
</gene>
<dbReference type="InterPro" id="IPR039793">
    <property type="entry name" value="UROS/Hem4"/>
</dbReference>
<dbReference type="EC" id="4.2.1.75" evidence="3 9"/>
<dbReference type="Proteomes" id="UP000516072">
    <property type="component" value="Chromosome"/>
</dbReference>
<evidence type="ECO:0000256" key="2">
    <source>
        <dbReference type="ARBA" id="ARBA00008133"/>
    </source>
</evidence>
<keyword evidence="12" id="KW-1185">Reference proteome</keyword>
<comment type="similarity">
    <text evidence="2 9">Belongs to the uroporphyrinogen-III synthase family.</text>
</comment>
<dbReference type="GO" id="GO:0004852">
    <property type="term" value="F:uroporphyrinogen-III synthase activity"/>
    <property type="evidence" value="ECO:0007669"/>
    <property type="project" value="UniProtKB-UniRule"/>
</dbReference>
<dbReference type="KEGG" id="ntg:NSCAC_1754"/>
<dbReference type="GO" id="GO:0006780">
    <property type="term" value="P:uroporphyrinogen III biosynthetic process"/>
    <property type="evidence" value="ECO:0007669"/>
    <property type="project" value="UniProtKB-UniRule"/>
</dbReference>
<protein>
    <recommendedName>
        <fullName evidence="7 9">Uroporphyrinogen-III synthase</fullName>
        <ecNumber evidence="3 9">4.2.1.75</ecNumber>
    </recommendedName>
</protein>
<evidence type="ECO:0000313" key="11">
    <source>
        <dbReference type="EMBL" id="CAB1277610.1"/>
    </source>
</evidence>
<dbReference type="PANTHER" id="PTHR38042:SF1">
    <property type="entry name" value="UROPORPHYRINOGEN-III SYNTHASE, CHLOROPLASTIC"/>
    <property type="match status" value="1"/>
</dbReference>
<dbReference type="SUPFAM" id="SSF69618">
    <property type="entry name" value="HemD-like"/>
    <property type="match status" value="1"/>
</dbReference>
<dbReference type="PANTHER" id="PTHR38042">
    <property type="entry name" value="UROPORPHYRINOGEN-III SYNTHASE, CHLOROPLASTIC"/>
    <property type="match status" value="1"/>
</dbReference>
<evidence type="ECO:0000256" key="9">
    <source>
        <dbReference type="RuleBase" id="RU366031"/>
    </source>
</evidence>
<dbReference type="CDD" id="cd06578">
    <property type="entry name" value="HemD"/>
    <property type="match status" value="1"/>
</dbReference>
<dbReference type="InterPro" id="IPR036108">
    <property type="entry name" value="4pyrrol_syn_uPrphyn_synt_sf"/>
</dbReference>
<evidence type="ECO:0000256" key="1">
    <source>
        <dbReference type="ARBA" id="ARBA00004772"/>
    </source>
</evidence>
<comment type="function">
    <text evidence="6 9">Catalyzes cyclization of the linear tetrapyrrole, hydroxymethylbilane, to the macrocyclic uroporphyrinogen III.</text>
</comment>
<evidence type="ECO:0000259" key="10">
    <source>
        <dbReference type="Pfam" id="PF02602"/>
    </source>
</evidence>
<evidence type="ECO:0000313" key="12">
    <source>
        <dbReference type="Proteomes" id="UP000516072"/>
    </source>
</evidence>
<feature type="domain" description="Tetrapyrrole biosynthesis uroporphyrinogen III synthase" evidence="10">
    <location>
        <begin position="28"/>
        <end position="252"/>
    </location>
</feature>
<name>A0A7G1QCA8_9GAMM</name>
<keyword evidence="5 9" id="KW-0627">Porphyrin biosynthesis</keyword>